<dbReference type="EMBL" id="JAFCMP010000058">
    <property type="protein sequence ID" value="KAG5188998.1"/>
    <property type="molecule type" value="Genomic_DNA"/>
</dbReference>
<dbReference type="Gene3D" id="2.130.10.30">
    <property type="entry name" value="Regulator of chromosome condensation 1/beta-lactamase-inhibitor protein II"/>
    <property type="match status" value="1"/>
</dbReference>
<dbReference type="InterPro" id="IPR000408">
    <property type="entry name" value="Reg_chr_condens"/>
</dbReference>
<dbReference type="PANTHER" id="PTHR22870">
    <property type="entry name" value="REGULATOR OF CHROMOSOME CONDENSATION"/>
    <property type="match status" value="1"/>
</dbReference>
<evidence type="ECO:0000256" key="2">
    <source>
        <dbReference type="PROSITE-ProRule" id="PRU00235"/>
    </source>
</evidence>
<dbReference type="Pfam" id="PF25390">
    <property type="entry name" value="WD40_RLD"/>
    <property type="match status" value="1"/>
</dbReference>
<accession>A0A835Z9L6</accession>
<dbReference type="InterPro" id="IPR009091">
    <property type="entry name" value="RCC1/BLIP-II"/>
</dbReference>
<dbReference type="OrthoDB" id="10256179at2759"/>
<protein>
    <submittedName>
        <fullName evidence="4">Regulator of chromosome condensation 1/beta-lactamase-inhibitor protein II</fullName>
    </submittedName>
</protein>
<reference evidence="4" key="1">
    <citation type="submission" date="2021-02" db="EMBL/GenBank/DDBJ databases">
        <title>First Annotated Genome of the Yellow-green Alga Tribonema minus.</title>
        <authorList>
            <person name="Mahan K.M."/>
        </authorList>
    </citation>
    <scope>NUCLEOTIDE SEQUENCE</scope>
    <source>
        <strain evidence="4">UTEX B ZZ1240</strain>
    </source>
</reference>
<dbReference type="AlphaFoldDB" id="A0A835Z9L6"/>
<feature type="domain" description="RCC1-like" evidence="3">
    <location>
        <begin position="392"/>
        <end position="674"/>
    </location>
</feature>
<evidence type="ECO:0000256" key="1">
    <source>
        <dbReference type="ARBA" id="ARBA00022737"/>
    </source>
</evidence>
<feature type="repeat" description="RCC1" evidence="2">
    <location>
        <begin position="627"/>
        <end position="680"/>
    </location>
</feature>
<dbReference type="PRINTS" id="PR00633">
    <property type="entry name" value="RCCNDNSATION"/>
</dbReference>
<evidence type="ECO:0000259" key="3">
    <source>
        <dbReference type="Pfam" id="PF25390"/>
    </source>
</evidence>
<feature type="repeat" description="RCC1" evidence="2">
    <location>
        <begin position="491"/>
        <end position="552"/>
    </location>
</feature>
<name>A0A835Z9L6_9STRA</name>
<dbReference type="InterPro" id="IPR058923">
    <property type="entry name" value="RCC1-like_dom"/>
</dbReference>
<dbReference type="Proteomes" id="UP000664859">
    <property type="component" value="Unassembled WGS sequence"/>
</dbReference>
<dbReference type="SUPFAM" id="SSF50985">
    <property type="entry name" value="RCC1/BLIP-II"/>
    <property type="match status" value="1"/>
</dbReference>
<proteinExistence type="predicted"/>
<keyword evidence="5" id="KW-1185">Reference proteome</keyword>
<evidence type="ECO:0000313" key="4">
    <source>
        <dbReference type="EMBL" id="KAG5188998.1"/>
    </source>
</evidence>
<sequence length="726" mass="77499">MALSQTPSPLQGGAAHMHAIACLATETLRALEHARGKHAAGPAPATSLALLELLQLCLRHAAPAPPRDAPPLQVPAGVAAAAPDLERCVLYLKELLLKLLDEELNHFGTFKPSAFVAAVALLQDELAVTLQRASQPPPSENRDLSLDPTAMAMRCFVARAWWRRAFGEPSAAAAAAPTQAQFRDAFVRCYGTQPAPALNLFLQALCDTEQQATTGKGNAQRSSSSSARVSMHRFDALTHEHAGVYEAYQAVSDPGRLVYVMGVVGDDAHAVQSTPIVVTGLLGLKVSQSAAVEGVALVHLALSASASGTVCECECHFADDDACSPVAYLSFVTIHDYSEKHAAYRCLVRPIRGSCERSCRLPLVSLYRVARACRITELDDYLCTAKALRQEAMGAGENGRLGHGSAQDKLLPTEVEALHGRVQLVYAGSVHTCVLTTVGSVYSFGKFEYTGHGATRDVLSPQLVGAFNGMPVKSISVGPGGYHTIALTQAGTVYTWGHNRVGQLGYGNSEVAPKNVEGAFFQPLPQEVTTLRDKGVVAVVAGWGHSAALTASGQLYICGRNYKGQLGLGDPVLFQQNERGHHYQAHFQQLEDLSYERVTQAVLCYAAHTSQISCGGEHSAVITQGGSTIYSFGAGHKGQLGHGNCMNEYRPRRVEALMSTHRTLLHVACGNNCTCSGLPNFERDCVTSTMADRSQRYRSSSIMSPASTLPCEQPALSTQAPLSWAV</sequence>
<keyword evidence="1" id="KW-0677">Repeat</keyword>
<dbReference type="PROSITE" id="PS50012">
    <property type="entry name" value="RCC1_3"/>
    <property type="match status" value="5"/>
</dbReference>
<evidence type="ECO:0000313" key="5">
    <source>
        <dbReference type="Proteomes" id="UP000664859"/>
    </source>
</evidence>
<comment type="caution">
    <text evidence="4">The sequence shown here is derived from an EMBL/GenBank/DDBJ whole genome shotgun (WGS) entry which is preliminary data.</text>
</comment>
<feature type="repeat" description="RCC1" evidence="2">
    <location>
        <begin position="553"/>
        <end position="625"/>
    </location>
</feature>
<dbReference type="InterPro" id="IPR051210">
    <property type="entry name" value="Ub_ligase/GEF_domain"/>
</dbReference>
<feature type="repeat" description="RCC1" evidence="2">
    <location>
        <begin position="439"/>
        <end position="490"/>
    </location>
</feature>
<gene>
    <name evidence="4" type="ORF">JKP88DRAFT_267410</name>
</gene>
<dbReference type="PROSITE" id="PS00626">
    <property type="entry name" value="RCC1_2"/>
    <property type="match status" value="1"/>
</dbReference>
<organism evidence="4 5">
    <name type="scientific">Tribonema minus</name>
    <dbReference type="NCBI Taxonomy" id="303371"/>
    <lineage>
        <taxon>Eukaryota</taxon>
        <taxon>Sar</taxon>
        <taxon>Stramenopiles</taxon>
        <taxon>Ochrophyta</taxon>
        <taxon>PX clade</taxon>
        <taxon>Xanthophyceae</taxon>
        <taxon>Tribonematales</taxon>
        <taxon>Tribonemataceae</taxon>
        <taxon>Tribonema</taxon>
    </lineage>
</organism>
<dbReference type="PANTHER" id="PTHR22870:SF408">
    <property type="entry name" value="OS09G0560450 PROTEIN"/>
    <property type="match status" value="1"/>
</dbReference>
<feature type="repeat" description="RCC1" evidence="2">
    <location>
        <begin position="388"/>
        <end position="438"/>
    </location>
</feature>